<dbReference type="Gene3D" id="1.20.1250.20">
    <property type="entry name" value="MFS general substrate transporter like domains"/>
    <property type="match status" value="1"/>
</dbReference>
<dbReference type="PANTHER" id="PTHR19432">
    <property type="entry name" value="SUGAR TRANSPORTER"/>
    <property type="match status" value="1"/>
</dbReference>
<dbReference type="InterPro" id="IPR011701">
    <property type="entry name" value="MFS"/>
</dbReference>
<dbReference type="PANTHER" id="PTHR19432:SF35">
    <property type="entry name" value="SOLUTE CARRIER FAMILY 45 MEMBER 3 ISOFORM X1"/>
    <property type="match status" value="1"/>
</dbReference>
<feature type="transmembrane region" description="Helical" evidence="8">
    <location>
        <begin position="193"/>
        <end position="212"/>
    </location>
</feature>
<keyword evidence="2" id="KW-0813">Transport</keyword>
<dbReference type="GO" id="GO:0008506">
    <property type="term" value="F:sucrose:proton symporter activity"/>
    <property type="evidence" value="ECO:0007669"/>
    <property type="project" value="TreeGrafter"/>
</dbReference>
<evidence type="ECO:0000256" key="6">
    <source>
        <dbReference type="ARBA" id="ARBA00038193"/>
    </source>
</evidence>
<reference evidence="9 10" key="1">
    <citation type="submission" date="2017-06" db="EMBL/GenBank/DDBJ databases">
        <title>Aedes aegypti genome working group (AGWG) sequencing and assembly.</title>
        <authorList>
            <consortium name="Aedes aegypti Genome Working Group (AGWG)"/>
            <person name="Matthews B.J."/>
        </authorList>
    </citation>
    <scope>NUCLEOTIDE SEQUENCE [LARGE SCALE GENOMIC DNA]</scope>
    <source>
        <strain evidence="9 10">LVP_AGWG</strain>
    </source>
</reference>
<dbReference type="CDD" id="cd17313">
    <property type="entry name" value="MFS_SLC45_SUC"/>
    <property type="match status" value="1"/>
</dbReference>
<feature type="transmembrane region" description="Helical" evidence="8">
    <location>
        <begin position="579"/>
        <end position="606"/>
    </location>
</feature>
<keyword evidence="4 8" id="KW-1133">Transmembrane helix</keyword>
<proteinExistence type="inferred from homology"/>
<feature type="transmembrane region" description="Helical" evidence="8">
    <location>
        <begin position="661"/>
        <end position="682"/>
    </location>
</feature>
<dbReference type="SUPFAM" id="SSF103473">
    <property type="entry name" value="MFS general substrate transporter"/>
    <property type="match status" value="2"/>
</dbReference>
<reference evidence="9" key="2">
    <citation type="submission" date="2020-05" db="UniProtKB">
        <authorList>
            <consortium name="EnsemblMetazoa"/>
        </authorList>
    </citation>
    <scope>IDENTIFICATION</scope>
    <source>
        <strain evidence="9">LVP_AGWG</strain>
    </source>
</reference>
<evidence type="ECO:0000256" key="3">
    <source>
        <dbReference type="ARBA" id="ARBA00022692"/>
    </source>
</evidence>
<keyword evidence="3 8" id="KW-0812">Transmembrane</keyword>
<dbReference type="Proteomes" id="UP000008820">
    <property type="component" value="Chromosome 3"/>
</dbReference>
<evidence type="ECO:0000256" key="2">
    <source>
        <dbReference type="ARBA" id="ARBA00022448"/>
    </source>
</evidence>
<feature type="region of interest" description="Disordered" evidence="7">
    <location>
        <begin position="24"/>
        <end position="63"/>
    </location>
</feature>
<dbReference type="FunCoup" id="A0A6I8TDW8">
    <property type="interactions" value="17"/>
</dbReference>
<name>A0A6I8TDW8_AEDAE</name>
<evidence type="ECO:0000313" key="9">
    <source>
        <dbReference type="EnsemblMetazoa" id="AAEL011520-PB"/>
    </source>
</evidence>
<evidence type="ECO:0000256" key="1">
    <source>
        <dbReference type="ARBA" id="ARBA00004141"/>
    </source>
</evidence>
<comment type="subcellular location">
    <subcellularLocation>
        <location evidence="1">Membrane</location>
        <topology evidence="1">Multi-pass membrane protein</topology>
    </subcellularLocation>
</comment>
<feature type="transmembrane region" description="Helical" evidence="8">
    <location>
        <begin position="522"/>
        <end position="542"/>
    </location>
</feature>
<keyword evidence="5 8" id="KW-0472">Membrane</keyword>
<evidence type="ECO:0000313" key="10">
    <source>
        <dbReference type="Proteomes" id="UP000008820"/>
    </source>
</evidence>
<dbReference type="GO" id="GO:0016020">
    <property type="term" value="C:membrane"/>
    <property type="evidence" value="ECO:0007669"/>
    <property type="project" value="UniProtKB-SubCell"/>
</dbReference>
<dbReference type="InParanoid" id="A0A6I8TDW8"/>
<feature type="transmembrane region" description="Helical" evidence="8">
    <location>
        <begin position="127"/>
        <end position="149"/>
    </location>
</feature>
<organism evidence="9 10">
    <name type="scientific">Aedes aegypti</name>
    <name type="common">Yellowfever mosquito</name>
    <name type="synonym">Culex aegypti</name>
    <dbReference type="NCBI Taxonomy" id="7159"/>
    <lineage>
        <taxon>Eukaryota</taxon>
        <taxon>Metazoa</taxon>
        <taxon>Ecdysozoa</taxon>
        <taxon>Arthropoda</taxon>
        <taxon>Hexapoda</taxon>
        <taxon>Insecta</taxon>
        <taxon>Pterygota</taxon>
        <taxon>Neoptera</taxon>
        <taxon>Endopterygota</taxon>
        <taxon>Diptera</taxon>
        <taxon>Nematocera</taxon>
        <taxon>Culicoidea</taxon>
        <taxon>Culicidae</taxon>
        <taxon>Culicinae</taxon>
        <taxon>Aedini</taxon>
        <taxon>Aedes</taxon>
        <taxon>Stegomyia</taxon>
    </lineage>
</organism>
<evidence type="ECO:0000256" key="8">
    <source>
        <dbReference type="SAM" id="Phobius"/>
    </source>
</evidence>
<gene>
    <name evidence="9" type="primary">5574915</name>
</gene>
<evidence type="ECO:0000256" key="4">
    <source>
        <dbReference type="ARBA" id="ARBA00022989"/>
    </source>
</evidence>
<dbReference type="EnsemblMetazoa" id="AAEL011520-RB">
    <property type="protein sequence ID" value="AAEL011520-PB"/>
    <property type="gene ID" value="AAEL011520"/>
</dbReference>
<dbReference type="OrthoDB" id="28755at2759"/>
<feature type="transmembrane region" description="Helical" evidence="8">
    <location>
        <begin position="343"/>
        <end position="362"/>
    </location>
</feature>
<comment type="similarity">
    <text evidence="6">Belongs to the glycoside-pentoside-hexuronide (GPH) cation symporter transporter (TC 2.A.2) family.</text>
</comment>
<feature type="transmembrane region" description="Helical" evidence="8">
    <location>
        <begin position="472"/>
        <end position="494"/>
    </location>
</feature>
<dbReference type="AlphaFoldDB" id="A0A6I8TDW8"/>
<keyword evidence="10" id="KW-1185">Reference proteome</keyword>
<feature type="transmembrane region" description="Helical" evidence="8">
    <location>
        <begin position="161"/>
        <end position="181"/>
    </location>
</feature>
<sequence>MGKLNDAVVCFKASILESNTIWKNPRTRTDRQQQPIDRKRRKSGCVCETSQGKSPPNGEVPPSKAACDCAETGTEMVAAGISNFHSEQRNDPLVRELRRVREQNAQRYKEDYSHVFRNKTRWDFIRLSFVIMGIEFVYSAETAFVSPILLGIGVEHQLMTLVWAISPMIGFFLAPILGTYSDRCKAKMGRRRPILLGLSITMVLGCILVPFGENVGRWFGDLGEIFPEVPTNVSEVLNSNLTAFMPYDFYRVEKEIIDHEMDFKWAIFFTILGTLLLDFSADTSQTPARAYLLDICLPEDHGRACSTFSIMAGIGGSLGYALGGFNWDNTAFGDFLGGSIKTVFTLVGVIFIVGLVLTVTSFREIPLPLMEKDELLRPLTESTIKKERAKLDDKIFYIKDVSRAFALQLQTIDEKAHPPAPQLINNALVVEAERGQQMEACCSSDSDSEDESEKAMSLKDFLKSIFMMPKSIAILCFTNLLCWMGHLSFCLYFTDFVGEEVFKGNPAAPSTSESYQLYLEGVRYGCFGLAIYSLACSLYSFTIEKLIKILRARIVYCGGLMIDAIGMIMMAMFPNKITVFVFSASGGIVYALLFTMPFLLIGQYHAKGQFKANKSLVADKPEKKRGLATDIAVVGGMIFLAQIIVSLGIGSLIEALGTTSAVIYTAGVCSFLAALASTQVVYMDL</sequence>
<protein>
    <submittedName>
        <fullName evidence="9">Uncharacterized protein</fullName>
    </submittedName>
</protein>
<accession>A0A6I8TDW8</accession>
<evidence type="ECO:0000256" key="7">
    <source>
        <dbReference type="SAM" id="MobiDB-lite"/>
    </source>
</evidence>
<dbReference type="InterPro" id="IPR036259">
    <property type="entry name" value="MFS_trans_sf"/>
</dbReference>
<evidence type="ECO:0000256" key="5">
    <source>
        <dbReference type="ARBA" id="ARBA00023136"/>
    </source>
</evidence>
<feature type="transmembrane region" description="Helical" evidence="8">
    <location>
        <begin position="627"/>
        <end position="649"/>
    </location>
</feature>
<dbReference type="Pfam" id="PF07690">
    <property type="entry name" value="MFS_1"/>
    <property type="match status" value="2"/>
</dbReference>